<dbReference type="AlphaFoldDB" id="A0A9Q9AXH8"/>
<sequence length="126" mass="14647">MKEQTKFRIYVNILGIFLPPVAVYLLYGFGPDFLLNCALTIMGFIPGSIHQMCLDISYWNRRKKVRRGMYPGDRREWIFSKDAQNGGIGDEEVEKLRLTGRTKSEGKREEKRLKSKQKVQDDGVPY</sequence>
<evidence type="ECO:0000256" key="6">
    <source>
        <dbReference type="SAM" id="MobiDB-lite"/>
    </source>
</evidence>
<evidence type="ECO:0000313" key="8">
    <source>
        <dbReference type="EMBL" id="USW53742.1"/>
    </source>
</evidence>
<evidence type="ECO:0000313" key="9">
    <source>
        <dbReference type="Proteomes" id="UP001056384"/>
    </source>
</evidence>
<keyword evidence="5 7" id="KW-0472">Membrane</keyword>
<keyword evidence="4 7" id="KW-1133">Transmembrane helix</keyword>
<organism evidence="8 9">
    <name type="scientific">Septoria linicola</name>
    <dbReference type="NCBI Taxonomy" id="215465"/>
    <lineage>
        <taxon>Eukaryota</taxon>
        <taxon>Fungi</taxon>
        <taxon>Dikarya</taxon>
        <taxon>Ascomycota</taxon>
        <taxon>Pezizomycotina</taxon>
        <taxon>Dothideomycetes</taxon>
        <taxon>Dothideomycetidae</taxon>
        <taxon>Mycosphaerellales</taxon>
        <taxon>Mycosphaerellaceae</taxon>
        <taxon>Septoria</taxon>
    </lineage>
</organism>
<protein>
    <submittedName>
        <fullName evidence="8">Proteolipid membrane potential modulator</fullName>
    </submittedName>
</protein>
<evidence type="ECO:0000256" key="7">
    <source>
        <dbReference type="SAM" id="Phobius"/>
    </source>
</evidence>
<reference evidence="8" key="1">
    <citation type="submission" date="2022-06" db="EMBL/GenBank/DDBJ databases">
        <title>Complete genome sequences of two strains of the flax pathogen Septoria linicola.</title>
        <authorList>
            <person name="Lapalu N."/>
            <person name="Simon A."/>
            <person name="Demenou B."/>
            <person name="Paumier D."/>
            <person name="Guillot M.-P."/>
            <person name="Gout L."/>
            <person name="Valade R."/>
        </authorList>
    </citation>
    <scope>NUCLEOTIDE SEQUENCE</scope>
    <source>
        <strain evidence="8">SE15195</strain>
    </source>
</reference>
<dbReference type="PANTHER" id="PTHR21659:SF42">
    <property type="entry name" value="UPF0057 MEMBRANE PROTEIN ZK632.10-RELATED"/>
    <property type="match status" value="1"/>
</dbReference>
<comment type="subcellular location">
    <subcellularLocation>
        <location evidence="1">Membrane</location>
    </subcellularLocation>
</comment>
<proteinExistence type="inferred from homology"/>
<feature type="compositionally biased region" description="Basic and acidic residues" evidence="6">
    <location>
        <begin position="99"/>
        <end position="112"/>
    </location>
</feature>
<evidence type="ECO:0000256" key="1">
    <source>
        <dbReference type="ARBA" id="ARBA00004370"/>
    </source>
</evidence>
<dbReference type="Proteomes" id="UP001056384">
    <property type="component" value="Chromosome 5"/>
</dbReference>
<name>A0A9Q9AXH8_9PEZI</name>
<keyword evidence="3 7" id="KW-0812">Transmembrane</keyword>
<dbReference type="InterPro" id="IPR000612">
    <property type="entry name" value="PMP3"/>
</dbReference>
<evidence type="ECO:0000256" key="2">
    <source>
        <dbReference type="ARBA" id="ARBA00009530"/>
    </source>
</evidence>
<feature type="transmembrane region" description="Helical" evidence="7">
    <location>
        <begin position="7"/>
        <end position="27"/>
    </location>
</feature>
<dbReference type="PANTHER" id="PTHR21659">
    <property type="entry name" value="HYDROPHOBIC PROTEIN RCI2 LOW TEMPERATURE AND SALT RESPONSIVE PROTEIN LTI6 -RELATED"/>
    <property type="match status" value="1"/>
</dbReference>
<gene>
    <name evidence="8" type="ORF">Slin15195_G070610</name>
</gene>
<evidence type="ECO:0000256" key="5">
    <source>
        <dbReference type="ARBA" id="ARBA00023136"/>
    </source>
</evidence>
<dbReference type="Pfam" id="PF01679">
    <property type="entry name" value="Pmp3"/>
    <property type="match status" value="1"/>
</dbReference>
<dbReference type="EMBL" id="CP099422">
    <property type="protein sequence ID" value="USW53742.1"/>
    <property type="molecule type" value="Genomic_DNA"/>
</dbReference>
<feature type="region of interest" description="Disordered" evidence="6">
    <location>
        <begin position="99"/>
        <end position="126"/>
    </location>
</feature>
<keyword evidence="9" id="KW-1185">Reference proteome</keyword>
<evidence type="ECO:0000256" key="3">
    <source>
        <dbReference type="ARBA" id="ARBA00022692"/>
    </source>
</evidence>
<feature type="transmembrane region" description="Helical" evidence="7">
    <location>
        <begin position="33"/>
        <end position="59"/>
    </location>
</feature>
<dbReference type="GO" id="GO:0016020">
    <property type="term" value="C:membrane"/>
    <property type="evidence" value="ECO:0007669"/>
    <property type="project" value="UniProtKB-SubCell"/>
</dbReference>
<evidence type="ECO:0000256" key="4">
    <source>
        <dbReference type="ARBA" id="ARBA00022989"/>
    </source>
</evidence>
<comment type="similarity">
    <text evidence="2">Belongs to the UPF0057 (PMP3) family.</text>
</comment>
<accession>A0A9Q9AXH8</accession>